<feature type="coiled-coil region" evidence="3">
    <location>
        <begin position="103"/>
        <end position="222"/>
    </location>
</feature>
<dbReference type="AlphaFoldDB" id="A0A7D6ER98"/>
<evidence type="ECO:0000313" key="6">
    <source>
        <dbReference type="EMBL" id="QLL29406.1"/>
    </source>
</evidence>
<evidence type="ECO:0000256" key="1">
    <source>
        <dbReference type="ARBA" id="ARBA00004196"/>
    </source>
</evidence>
<evidence type="ECO:0000313" key="7">
    <source>
        <dbReference type="Proteomes" id="UP000261812"/>
    </source>
</evidence>
<keyword evidence="5" id="KW-1133">Transmembrane helix</keyword>
<feature type="compositionally biased region" description="Polar residues" evidence="4">
    <location>
        <begin position="7"/>
        <end position="16"/>
    </location>
</feature>
<keyword evidence="5" id="KW-0472">Membrane</keyword>
<evidence type="ECO:0000256" key="2">
    <source>
        <dbReference type="ARBA" id="ARBA00023054"/>
    </source>
</evidence>
<dbReference type="Proteomes" id="UP000261812">
    <property type="component" value="Chromosome"/>
</dbReference>
<organism evidence="6 7">
    <name type="scientific">Thermosynechococcus sichuanensis E542</name>
    <dbReference type="NCBI Taxonomy" id="2016101"/>
    <lineage>
        <taxon>Bacteria</taxon>
        <taxon>Bacillati</taxon>
        <taxon>Cyanobacteriota</taxon>
        <taxon>Cyanophyceae</taxon>
        <taxon>Acaryochloridales</taxon>
        <taxon>Thermosynechococcaceae</taxon>
        <taxon>Thermosynechococcus</taxon>
        <taxon>Thermosynechococcus sichuanensis</taxon>
    </lineage>
</organism>
<accession>A0A7D6ER98</accession>
<keyword evidence="5" id="KW-0812">Transmembrane</keyword>
<feature type="coiled-coil region" evidence="3">
    <location>
        <begin position="262"/>
        <end position="289"/>
    </location>
</feature>
<gene>
    <name evidence="6" type="ORF">D3A95_10470</name>
</gene>
<name>A0A7D6ER98_9CYAN</name>
<protein>
    <submittedName>
        <fullName evidence="6">HlyD family efflux transporter periplasmic adaptor subunit</fullName>
    </submittedName>
</protein>
<evidence type="ECO:0000256" key="5">
    <source>
        <dbReference type="SAM" id="Phobius"/>
    </source>
</evidence>
<dbReference type="KEGG" id="tsq:D3A95_10470"/>
<dbReference type="Gene3D" id="2.40.30.170">
    <property type="match status" value="1"/>
</dbReference>
<dbReference type="PANTHER" id="PTHR32347:SF29">
    <property type="entry name" value="UPF0194 MEMBRANE PROTEIN YBHG"/>
    <property type="match status" value="1"/>
</dbReference>
<sequence length="423" mass="46877">MGVERPNMNTSSSSAVATKPPQTEKRRRIFRVVRIGLGVTLIGLAMYLLWWRQRHVVSRVGYLNGTVITLYATIPGILTLEDLRPGELLKAGTEIGTIRNDRNPQLETDRQNLETRLNVALAQQQGLQQKRNSRMALISQLDRYQQTQQTLEIRFAQEAVQRTLGELRQAQEALAIARIEADRYTSLVETGAVARQLADEAVSRAKQAAKFVESKQAELRRQQTALQAARQGLQLDASRTFSFPQIRLIDLQIELVDIDVELLAVATTIAELRREISNIKQQLSLQRLAPVKVPTTAVVWSVIHKTGDLGIPLTAGDPIVKVLDCSDVWATGLVAERDNPRLRVGQEATVRLLDGSDRRLRGIVRAIRGGPGKVEVGENVAVPPPDLVRNELAVDVQLHNLPEDLSAERFCGVGQSVEVVFGS</sequence>
<dbReference type="EMBL" id="CP032152">
    <property type="protein sequence ID" value="QLL29406.1"/>
    <property type="molecule type" value="Genomic_DNA"/>
</dbReference>
<feature type="region of interest" description="Disordered" evidence="4">
    <location>
        <begin position="1"/>
        <end position="22"/>
    </location>
</feature>
<dbReference type="Gene3D" id="1.10.287.470">
    <property type="entry name" value="Helix hairpin bin"/>
    <property type="match status" value="1"/>
</dbReference>
<evidence type="ECO:0000256" key="4">
    <source>
        <dbReference type="SAM" id="MobiDB-lite"/>
    </source>
</evidence>
<dbReference type="GO" id="GO:0030313">
    <property type="term" value="C:cell envelope"/>
    <property type="evidence" value="ECO:0007669"/>
    <property type="project" value="UniProtKB-SubCell"/>
</dbReference>
<reference evidence="7" key="1">
    <citation type="submission" date="2018-09" db="EMBL/GenBank/DDBJ databases">
        <title>Complete genome sequence of thermophilic cyanobacteria strain Thermosynechococcus elongatus PKUAC-SCTE542.</title>
        <authorList>
            <person name="Liang Y."/>
            <person name="Tang J."/>
            <person name="Daroch M."/>
        </authorList>
    </citation>
    <scope>NUCLEOTIDE SEQUENCE [LARGE SCALE GENOMIC DNA]</scope>
    <source>
        <strain evidence="7">E542</strain>
    </source>
</reference>
<dbReference type="PANTHER" id="PTHR32347">
    <property type="entry name" value="EFFLUX SYSTEM COMPONENT YKNX-RELATED"/>
    <property type="match status" value="1"/>
</dbReference>
<feature type="transmembrane region" description="Helical" evidence="5">
    <location>
        <begin position="32"/>
        <end position="50"/>
    </location>
</feature>
<evidence type="ECO:0000256" key="3">
    <source>
        <dbReference type="SAM" id="Coils"/>
    </source>
</evidence>
<keyword evidence="2 3" id="KW-0175">Coiled coil</keyword>
<dbReference type="InterPro" id="IPR050465">
    <property type="entry name" value="UPF0194_transport"/>
</dbReference>
<proteinExistence type="predicted"/>
<keyword evidence="7" id="KW-1185">Reference proteome</keyword>
<comment type="subcellular location">
    <subcellularLocation>
        <location evidence="1">Cell envelope</location>
    </subcellularLocation>
</comment>